<keyword evidence="3 11" id="KW-0349">Heme</keyword>
<dbReference type="OrthoDB" id="4243at2759"/>
<dbReference type="EC" id="4.4.1.17" evidence="11"/>
<evidence type="ECO:0000256" key="10">
    <source>
        <dbReference type="ARBA" id="ARBA00023944"/>
    </source>
</evidence>
<keyword evidence="13" id="KW-1185">Reference proteome</keyword>
<comment type="function">
    <text evidence="11">Lyase that catalyzes the covalent linking of the heme group to the cytochrome C apoprotein to produce the mature functional cytochrome.</text>
</comment>
<dbReference type="GO" id="GO:0046872">
    <property type="term" value="F:metal ion binding"/>
    <property type="evidence" value="ECO:0007669"/>
    <property type="project" value="UniProtKB-KW"/>
</dbReference>
<evidence type="ECO:0000256" key="7">
    <source>
        <dbReference type="ARBA" id="ARBA00023128"/>
    </source>
</evidence>
<dbReference type="PROSITE" id="PS00822">
    <property type="entry name" value="CYTO_HEME_LYASE_2"/>
    <property type="match status" value="1"/>
</dbReference>
<evidence type="ECO:0000256" key="11">
    <source>
        <dbReference type="RuleBase" id="RU363130"/>
    </source>
</evidence>
<comment type="similarity">
    <text evidence="2 11">Belongs to the cytochrome c-type heme lyase family.</text>
</comment>
<comment type="catalytic activity">
    <reaction evidence="10">
        <text>holo-[cytochrome c] = apo-[cytochrome c] + heme b</text>
        <dbReference type="Rhea" id="RHEA:22648"/>
        <dbReference type="Rhea" id="RHEA-COMP:10725"/>
        <dbReference type="Rhea" id="RHEA-COMP:10726"/>
        <dbReference type="ChEBI" id="CHEBI:29950"/>
        <dbReference type="ChEBI" id="CHEBI:60344"/>
        <dbReference type="ChEBI" id="CHEBI:83739"/>
        <dbReference type="EC" id="4.4.1.17"/>
    </reaction>
    <physiologicalReaction direction="right-to-left" evidence="10">
        <dbReference type="Rhea" id="RHEA:22650"/>
    </physiologicalReaction>
</comment>
<evidence type="ECO:0000313" key="13">
    <source>
        <dbReference type="Proteomes" id="UP001153636"/>
    </source>
</evidence>
<reference evidence="12" key="1">
    <citation type="submission" date="2022-01" db="EMBL/GenBank/DDBJ databases">
        <authorList>
            <person name="King R."/>
        </authorList>
    </citation>
    <scope>NUCLEOTIDE SEQUENCE</scope>
</reference>
<dbReference type="GO" id="GO:0004408">
    <property type="term" value="F:holocytochrome-c synthase activity"/>
    <property type="evidence" value="ECO:0007669"/>
    <property type="project" value="UniProtKB-EC"/>
</dbReference>
<evidence type="ECO:0000313" key="12">
    <source>
        <dbReference type="EMBL" id="CAH1115465.1"/>
    </source>
</evidence>
<evidence type="ECO:0000256" key="5">
    <source>
        <dbReference type="ARBA" id="ARBA00022792"/>
    </source>
</evidence>
<keyword evidence="9 11" id="KW-0456">Lyase</keyword>
<evidence type="ECO:0000256" key="3">
    <source>
        <dbReference type="ARBA" id="ARBA00022617"/>
    </source>
</evidence>
<keyword evidence="5 11" id="KW-0999">Mitochondrion inner membrane</keyword>
<name>A0A9P0DEK3_9CUCU</name>
<dbReference type="InterPro" id="IPR000511">
    <property type="entry name" value="Holocyt_c/c1_synthase"/>
</dbReference>
<evidence type="ECO:0000256" key="6">
    <source>
        <dbReference type="ARBA" id="ARBA00023004"/>
    </source>
</evidence>
<protein>
    <recommendedName>
        <fullName evidence="11">Holocytochrome c-type synthase</fullName>
        <ecNumber evidence="11">4.4.1.17</ecNumber>
    </recommendedName>
</protein>
<evidence type="ECO:0000256" key="8">
    <source>
        <dbReference type="ARBA" id="ARBA00023136"/>
    </source>
</evidence>
<keyword evidence="4 11" id="KW-0479">Metal-binding</keyword>
<dbReference type="Pfam" id="PF01265">
    <property type="entry name" value="Cyto_heme_lyase"/>
    <property type="match status" value="1"/>
</dbReference>
<dbReference type="EMBL" id="OV651821">
    <property type="protein sequence ID" value="CAH1115465.1"/>
    <property type="molecule type" value="Genomic_DNA"/>
</dbReference>
<sequence>MGNTVSAAEIAQKTATQFINPDDSIQKHKHKFKDFKGEIPEECPMHQKKSTSTMKDSGCPVGGGEEEINPLNMMGPANQKPAPGQPFPLSTDRQVSTIPKAIIKEGEGSFWVYPSAQMFWNAMLRKGWRWRDEDIKQEDMNNIIKIHNANNEQAWQEVLKWEALHANECRDPRLKSFGGKAQDYSPRARIRQVMGYELPFDRHDWIVDRCGKDVRYIIDYYDGGNCDDKYRFALLDVRPAMDSVDNVWDRMKVCWWRWFYSGE</sequence>
<dbReference type="PANTHER" id="PTHR12743">
    <property type="entry name" value="CYTOCHROME C1 HEME LYASE"/>
    <property type="match status" value="1"/>
</dbReference>
<evidence type="ECO:0000256" key="4">
    <source>
        <dbReference type="ARBA" id="ARBA00022723"/>
    </source>
</evidence>
<dbReference type="PANTHER" id="PTHR12743:SF0">
    <property type="entry name" value="HOLOCYTOCHROME C-TYPE SYNTHASE"/>
    <property type="match status" value="1"/>
</dbReference>
<dbReference type="GO" id="GO:0005743">
    <property type="term" value="C:mitochondrial inner membrane"/>
    <property type="evidence" value="ECO:0007669"/>
    <property type="project" value="UniProtKB-SubCell"/>
</dbReference>
<evidence type="ECO:0000256" key="2">
    <source>
        <dbReference type="ARBA" id="ARBA00007255"/>
    </source>
</evidence>
<keyword evidence="7 11" id="KW-0496">Mitochondrion</keyword>
<evidence type="ECO:0000256" key="9">
    <source>
        <dbReference type="ARBA" id="ARBA00023239"/>
    </source>
</evidence>
<gene>
    <name evidence="12" type="ORF">PSYICH_LOCUS14988</name>
</gene>
<dbReference type="AlphaFoldDB" id="A0A9P0DEK3"/>
<evidence type="ECO:0000256" key="1">
    <source>
        <dbReference type="ARBA" id="ARBA00004273"/>
    </source>
</evidence>
<keyword evidence="8 11" id="KW-0472">Membrane</keyword>
<dbReference type="Proteomes" id="UP001153636">
    <property type="component" value="Chromosome 9"/>
</dbReference>
<dbReference type="PROSITE" id="PS00821">
    <property type="entry name" value="CYTO_HEME_LYASE_1"/>
    <property type="match status" value="1"/>
</dbReference>
<organism evidence="12 13">
    <name type="scientific">Psylliodes chrysocephalus</name>
    <dbReference type="NCBI Taxonomy" id="3402493"/>
    <lineage>
        <taxon>Eukaryota</taxon>
        <taxon>Metazoa</taxon>
        <taxon>Ecdysozoa</taxon>
        <taxon>Arthropoda</taxon>
        <taxon>Hexapoda</taxon>
        <taxon>Insecta</taxon>
        <taxon>Pterygota</taxon>
        <taxon>Neoptera</taxon>
        <taxon>Endopterygota</taxon>
        <taxon>Coleoptera</taxon>
        <taxon>Polyphaga</taxon>
        <taxon>Cucujiformia</taxon>
        <taxon>Chrysomeloidea</taxon>
        <taxon>Chrysomelidae</taxon>
        <taxon>Galerucinae</taxon>
        <taxon>Alticini</taxon>
        <taxon>Psylliodes</taxon>
    </lineage>
</organism>
<proteinExistence type="inferred from homology"/>
<comment type="subcellular location">
    <subcellularLocation>
        <location evidence="1 11">Mitochondrion inner membrane</location>
    </subcellularLocation>
</comment>
<keyword evidence="6 11" id="KW-0408">Iron</keyword>
<accession>A0A9P0DEK3</accession>